<protein>
    <submittedName>
        <fullName evidence="1">Uncharacterized protein</fullName>
    </submittedName>
</protein>
<evidence type="ECO:0000313" key="1">
    <source>
        <dbReference type="EMBL" id="AQS41689.1"/>
    </source>
</evidence>
<dbReference type="STRING" id="1902579.BHV28_09950"/>
<name>A0A1U9JV11_9HYPH</name>
<gene>
    <name evidence="1" type="ORF">BHV28_09950</name>
</gene>
<dbReference type="AlphaFoldDB" id="A0A1U9JV11"/>
<organism evidence="1 2">
    <name type="scientific">Candidatus Tokpelaia hoelldobleri</name>
    <dbReference type="NCBI Taxonomy" id="1902579"/>
    <lineage>
        <taxon>Bacteria</taxon>
        <taxon>Pseudomonadati</taxon>
        <taxon>Pseudomonadota</taxon>
        <taxon>Alphaproteobacteria</taxon>
        <taxon>Hyphomicrobiales</taxon>
        <taxon>Candidatus Tokpelaia</taxon>
    </lineage>
</organism>
<sequence length="133" mass="14982">MIHALQGDRYWLDALEKETGPKRLKVHSTFKYAINLQDENSGKLYTLVSRTMMLAPCTIWKKSRAGMLCPMQVAAGGGGIPVVEDLVCWKHQRAQPFFEWDLGSSLVATEEYAYLMMMPTGVIKVLITFVTPI</sequence>
<dbReference type="KEGG" id="thd:BHV28_09950"/>
<dbReference type="EMBL" id="CP017315">
    <property type="protein sequence ID" value="AQS41689.1"/>
    <property type="molecule type" value="Genomic_DNA"/>
</dbReference>
<reference evidence="1 2" key="2">
    <citation type="journal article" date="2016" name="Sci. Rep.">
        <title>The genome of Rhizobiales bacteria in predatory ants reveals urease gene functions but no genes for nitrogen fixation.</title>
        <authorList>
            <person name="Neuvonen M.M."/>
            <person name="Tamarit D."/>
            <person name="Naslund K."/>
            <person name="Liebig J."/>
            <person name="Feldhaar H."/>
            <person name="Moran N.A."/>
            <person name="Guy L."/>
            <person name="Andersson S.G."/>
        </authorList>
    </citation>
    <scope>NUCLEOTIDE SEQUENCE [LARGE SCALE GENOMIC DNA]</scope>
    <source>
        <strain evidence="1 2">Hsal</strain>
    </source>
</reference>
<dbReference type="Proteomes" id="UP000188912">
    <property type="component" value="Chromosome"/>
</dbReference>
<reference evidence="1 2" key="1">
    <citation type="journal article" date="2010" name="Science">
        <title>Genomic comparison of the ants Camponotus floridanus and Harpegnathos saltator.</title>
        <authorList>
            <person name="Bonasio R."/>
            <person name="Zhang G."/>
            <person name="Ye C."/>
            <person name="Mutti N.S."/>
            <person name="Fang X."/>
            <person name="Qin N."/>
            <person name="Donahue G."/>
            <person name="Yang P."/>
            <person name="Li Q."/>
            <person name="Li C."/>
            <person name="Zhang P."/>
            <person name="Huang Z."/>
            <person name="Berger S.L."/>
            <person name="Reinberg D."/>
            <person name="Wang J."/>
            <person name="Liebig J."/>
        </authorList>
    </citation>
    <scope>NUCLEOTIDE SEQUENCE [LARGE SCALE GENOMIC DNA]</scope>
    <source>
        <strain evidence="1 2">Hsal</strain>
    </source>
</reference>
<proteinExistence type="predicted"/>
<evidence type="ECO:0000313" key="2">
    <source>
        <dbReference type="Proteomes" id="UP000188912"/>
    </source>
</evidence>
<keyword evidence="2" id="KW-1185">Reference proteome</keyword>
<accession>A0A1U9JV11</accession>